<evidence type="ECO:0000259" key="6">
    <source>
        <dbReference type="Pfam" id="PF00535"/>
    </source>
</evidence>
<dbReference type="PANTHER" id="PTHR43646">
    <property type="entry name" value="GLYCOSYLTRANSFERASE"/>
    <property type="match status" value="1"/>
</dbReference>
<keyword evidence="5" id="KW-0472">Membrane</keyword>
<dbReference type="SUPFAM" id="SSF53448">
    <property type="entry name" value="Nucleotide-diphospho-sugar transferases"/>
    <property type="match status" value="1"/>
</dbReference>
<name>A0ABV4NML9_9GAMM</name>
<evidence type="ECO:0000256" key="5">
    <source>
        <dbReference type="ARBA" id="ARBA00023136"/>
    </source>
</evidence>
<keyword evidence="3" id="KW-0328">Glycosyltransferase</keyword>
<evidence type="ECO:0000313" key="7">
    <source>
        <dbReference type="EMBL" id="MFA0790590.1"/>
    </source>
</evidence>
<evidence type="ECO:0000256" key="2">
    <source>
        <dbReference type="ARBA" id="ARBA00022475"/>
    </source>
</evidence>
<dbReference type="Pfam" id="PF00535">
    <property type="entry name" value="Glycos_transf_2"/>
    <property type="match status" value="1"/>
</dbReference>
<dbReference type="CDD" id="cd02522">
    <property type="entry name" value="GT_2_like_a"/>
    <property type="match status" value="1"/>
</dbReference>
<accession>A0ABV4NML9</accession>
<keyword evidence="2" id="KW-1003">Cell membrane</keyword>
<evidence type="ECO:0000256" key="3">
    <source>
        <dbReference type="ARBA" id="ARBA00022676"/>
    </source>
</evidence>
<comment type="subcellular location">
    <subcellularLocation>
        <location evidence="1">Cell membrane</location>
    </subcellularLocation>
</comment>
<proteinExistence type="predicted"/>
<gene>
    <name evidence="7" type="ORF">ACCI51_08515</name>
</gene>
<protein>
    <submittedName>
        <fullName evidence="7">TIGR04283 family arsenosugar biosynthesis glycosyltransferase</fullName>
    </submittedName>
</protein>
<sequence>MHRKGCLDGWKNTIAGGAAEVGIVQYSVIVPILNEREQLPELVAQLKDLVAFSSCETILVDGGSSDGSVEMATTAGLRVIRSRRGRALQMNAGASVARGNWLLFLHADTRLPKGALSAIASASVRGAQWGRFNIRICGDSAWFPLISTMINWRSRFSGIATGDQVMFVQRSLFKEVGGFAPQPLMEDIELSRQLLKTTRPHCLRQRAMTSGRRWQRFGILRTILLMWRLRFDYWRGVPAESLAKRYE</sequence>
<evidence type="ECO:0000256" key="4">
    <source>
        <dbReference type="ARBA" id="ARBA00022679"/>
    </source>
</evidence>
<comment type="caution">
    <text evidence="7">The sequence shown here is derived from an EMBL/GenBank/DDBJ whole genome shotgun (WGS) entry which is preliminary data.</text>
</comment>
<dbReference type="RefSeq" id="WP_299587222.1">
    <property type="nucleotide sequence ID" value="NZ_JBGMEL010000007.1"/>
</dbReference>
<keyword evidence="8" id="KW-1185">Reference proteome</keyword>
<dbReference type="EMBL" id="JBGMEL010000007">
    <property type="protein sequence ID" value="MFA0790590.1"/>
    <property type="molecule type" value="Genomic_DNA"/>
</dbReference>
<dbReference type="PANTHER" id="PTHR43646:SF2">
    <property type="entry name" value="GLYCOSYLTRANSFERASE 2-LIKE DOMAIN-CONTAINING PROTEIN"/>
    <property type="match status" value="1"/>
</dbReference>
<keyword evidence="4" id="KW-0808">Transferase</keyword>
<dbReference type="InterPro" id="IPR026461">
    <property type="entry name" value="Trfase_2_rSAM/seldom_assoc"/>
</dbReference>
<reference evidence="7 8" key="1">
    <citation type="submission" date="2024-08" db="EMBL/GenBank/DDBJ databases">
        <authorList>
            <person name="Ishaq N."/>
        </authorList>
    </citation>
    <scope>NUCLEOTIDE SEQUENCE [LARGE SCALE GENOMIC DNA]</scope>
    <source>
        <strain evidence="7 8">JCM 30400</strain>
    </source>
</reference>
<evidence type="ECO:0000256" key="1">
    <source>
        <dbReference type="ARBA" id="ARBA00004236"/>
    </source>
</evidence>
<feature type="domain" description="Glycosyltransferase 2-like" evidence="6">
    <location>
        <begin position="27"/>
        <end position="125"/>
    </location>
</feature>
<dbReference type="InterPro" id="IPR001173">
    <property type="entry name" value="Glyco_trans_2-like"/>
</dbReference>
<evidence type="ECO:0000313" key="8">
    <source>
        <dbReference type="Proteomes" id="UP001569414"/>
    </source>
</evidence>
<organism evidence="7 8">
    <name type="scientific">Microbulbifer echini</name>
    <dbReference type="NCBI Taxonomy" id="1529067"/>
    <lineage>
        <taxon>Bacteria</taxon>
        <taxon>Pseudomonadati</taxon>
        <taxon>Pseudomonadota</taxon>
        <taxon>Gammaproteobacteria</taxon>
        <taxon>Cellvibrionales</taxon>
        <taxon>Microbulbiferaceae</taxon>
        <taxon>Microbulbifer</taxon>
    </lineage>
</organism>
<dbReference type="Proteomes" id="UP001569414">
    <property type="component" value="Unassembled WGS sequence"/>
</dbReference>
<dbReference type="Gene3D" id="3.90.550.10">
    <property type="entry name" value="Spore Coat Polysaccharide Biosynthesis Protein SpsA, Chain A"/>
    <property type="match status" value="1"/>
</dbReference>
<dbReference type="NCBIfam" id="TIGR04283">
    <property type="entry name" value="glyco_like_mftF"/>
    <property type="match status" value="1"/>
</dbReference>
<dbReference type="InterPro" id="IPR029044">
    <property type="entry name" value="Nucleotide-diphossugar_trans"/>
</dbReference>